<sequence length="57" mass="6725">MNKGRVPKIQGSEELFFSLKKLLLGKLVTSRGTNGIIDKILWEKMREEKREHEQIRD</sequence>
<reference evidence="1" key="1">
    <citation type="submission" date="2020-08" db="EMBL/GenBank/DDBJ databases">
        <authorList>
            <person name="Cejkova D."/>
            <person name="Kubasova T."/>
            <person name="Jahodarova E."/>
            <person name="Rychlik I."/>
        </authorList>
    </citation>
    <scope>NUCLEOTIDE SEQUENCE</scope>
    <source>
        <strain evidence="1">An582</strain>
    </source>
</reference>
<proteinExistence type="predicted"/>
<accession>A0A938XCB7</accession>
<dbReference type="AlphaFoldDB" id="A0A938XCB7"/>
<gene>
    <name evidence="1" type="ORF">H6A20_11055</name>
</gene>
<comment type="caution">
    <text evidence="1">The sequence shown here is derived from an EMBL/GenBank/DDBJ whole genome shotgun (WGS) entry which is preliminary data.</text>
</comment>
<dbReference type="Proteomes" id="UP000705508">
    <property type="component" value="Unassembled WGS sequence"/>
</dbReference>
<organism evidence="1 2">
    <name type="scientific">Mordavella massiliensis</name>
    <dbReference type="NCBI Taxonomy" id="1871024"/>
    <lineage>
        <taxon>Bacteria</taxon>
        <taxon>Bacillati</taxon>
        <taxon>Bacillota</taxon>
        <taxon>Clostridia</taxon>
        <taxon>Eubacteriales</taxon>
        <taxon>Clostridiaceae</taxon>
        <taxon>Mordavella</taxon>
    </lineage>
</organism>
<evidence type="ECO:0000313" key="2">
    <source>
        <dbReference type="Proteomes" id="UP000705508"/>
    </source>
</evidence>
<name>A0A938XCB7_9CLOT</name>
<dbReference type="RefSeq" id="WP_204907184.1">
    <property type="nucleotide sequence ID" value="NZ_JACJKS010000019.1"/>
</dbReference>
<evidence type="ECO:0000313" key="1">
    <source>
        <dbReference type="EMBL" id="MBM6949184.1"/>
    </source>
</evidence>
<dbReference type="EMBL" id="JACJKS010000019">
    <property type="protein sequence ID" value="MBM6949184.1"/>
    <property type="molecule type" value="Genomic_DNA"/>
</dbReference>
<protein>
    <submittedName>
        <fullName evidence="1">Uncharacterized protein</fullName>
    </submittedName>
</protein>
<reference evidence="1" key="2">
    <citation type="journal article" date="2021" name="Sci. Rep.">
        <title>The distribution of antibiotic resistance genes in chicken gut microbiota commensals.</title>
        <authorList>
            <person name="Juricova H."/>
            <person name="Matiasovicova J."/>
            <person name="Kubasova T."/>
            <person name="Cejkova D."/>
            <person name="Rychlik I."/>
        </authorList>
    </citation>
    <scope>NUCLEOTIDE SEQUENCE</scope>
    <source>
        <strain evidence="1">An582</strain>
    </source>
</reference>